<comment type="similarity">
    <text evidence="6">Belongs to the major facilitator superfamily. Phosphate:H(+) symporter (TC 2.A.1.9) family.</text>
</comment>
<comment type="caution">
    <text evidence="8">The sequence shown here is derived from an EMBL/GenBank/DDBJ whole genome shotgun (WGS) entry which is preliminary data.</text>
</comment>
<dbReference type="Proteomes" id="UP000298416">
    <property type="component" value="Unassembled WGS sequence"/>
</dbReference>
<dbReference type="PANTHER" id="PTHR11654">
    <property type="entry name" value="OLIGOPEPTIDE TRANSPORTER-RELATED"/>
    <property type="match status" value="1"/>
</dbReference>
<protein>
    <recommendedName>
        <fullName evidence="10">Solute carrier family 15 (Peptide/histidine transporter), member 3/4</fullName>
    </recommendedName>
</protein>
<comment type="subcellular location">
    <subcellularLocation>
        <location evidence="1">Membrane</location>
        <topology evidence="1">Multi-pass membrane protein</topology>
    </subcellularLocation>
</comment>
<feature type="transmembrane region" description="Helical" evidence="7">
    <location>
        <begin position="508"/>
        <end position="531"/>
    </location>
</feature>
<evidence type="ECO:0000256" key="6">
    <source>
        <dbReference type="ARBA" id="ARBA00044504"/>
    </source>
</evidence>
<feature type="transmembrane region" description="Helical" evidence="7">
    <location>
        <begin position="466"/>
        <end position="488"/>
    </location>
</feature>
<feature type="transmembrane region" description="Helical" evidence="7">
    <location>
        <begin position="201"/>
        <end position="218"/>
    </location>
</feature>
<feature type="transmembrane region" description="Helical" evidence="7">
    <location>
        <begin position="124"/>
        <end position="145"/>
    </location>
</feature>
<keyword evidence="5 7" id="KW-0472">Membrane</keyword>
<feature type="transmembrane region" description="Helical" evidence="7">
    <location>
        <begin position="46"/>
        <end position="67"/>
    </location>
</feature>
<proteinExistence type="inferred from homology"/>
<dbReference type="GO" id="GO:0022857">
    <property type="term" value="F:transmembrane transporter activity"/>
    <property type="evidence" value="ECO:0007669"/>
    <property type="project" value="InterPro"/>
</dbReference>
<dbReference type="Pfam" id="PF00854">
    <property type="entry name" value="PTR2"/>
    <property type="match status" value="1"/>
</dbReference>
<reference evidence="8" key="1">
    <citation type="submission" date="2018-01" db="EMBL/GenBank/DDBJ databases">
        <authorList>
            <person name="Mao J.F."/>
        </authorList>
    </citation>
    <scope>NUCLEOTIDE SEQUENCE</scope>
    <source>
        <strain evidence="8">Huo1</strain>
        <tissue evidence="8">Leaf</tissue>
    </source>
</reference>
<evidence type="ECO:0000313" key="9">
    <source>
        <dbReference type="Proteomes" id="UP000298416"/>
    </source>
</evidence>
<name>A0A8X8YPG5_SALSN</name>
<evidence type="ECO:0000256" key="7">
    <source>
        <dbReference type="SAM" id="Phobius"/>
    </source>
</evidence>
<keyword evidence="4 7" id="KW-1133">Transmembrane helix</keyword>
<accession>A0A8X8YPG5</accession>
<feature type="transmembrane region" description="Helical" evidence="7">
    <location>
        <begin position="290"/>
        <end position="314"/>
    </location>
</feature>
<evidence type="ECO:0000313" key="8">
    <source>
        <dbReference type="EMBL" id="KAG6433786.1"/>
    </source>
</evidence>
<evidence type="ECO:0000256" key="4">
    <source>
        <dbReference type="ARBA" id="ARBA00022989"/>
    </source>
</evidence>
<keyword evidence="9" id="KW-1185">Reference proteome</keyword>
<organism evidence="8">
    <name type="scientific">Salvia splendens</name>
    <name type="common">Scarlet sage</name>
    <dbReference type="NCBI Taxonomy" id="180675"/>
    <lineage>
        <taxon>Eukaryota</taxon>
        <taxon>Viridiplantae</taxon>
        <taxon>Streptophyta</taxon>
        <taxon>Embryophyta</taxon>
        <taxon>Tracheophyta</taxon>
        <taxon>Spermatophyta</taxon>
        <taxon>Magnoliopsida</taxon>
        <taxon>eudicotyledons</taxon>
        <taxon>Gunneridae</taxon>
        <taxon>Pentapetalae</taxon>
        <taxon>asterids</taxon>
        <taxon>lamiids</taxon>
        <taxon>Lamiales</taxon>
        <taxon>Lamiaceae</taxon>
        <taxon>Nepetoideae</taxon>
        <taxon>Mentheae</taxon>
        <taxon>Salviinae</taxon>
        <taxon>Salvia</taxon>
        <taxon>Salvia subgen. Calosphace</taxon>
        <taxon>core Calosphace</taxon>
    </lineage>
</organism>
<dbReference type="GO" id="GO:0016020">
    <property type="term" value="C:membrane"/>
    <property type="evidence" value="ECO:0007669"/>
    <property type="project" value="UniProtKB-SubCell"/>
</dbReference>
<feature type="transmembrane region" description="Helical" evidence="7">
    <location>
        <begin position="74"/>
        <end position="97"/>
    </location>
</feature>
<reference evidence="8" key="2">
    <citation type="submission" date="2020-08" db="EMBL/GenBank/DDBJ databases">
        <title>Plant Genome Project.</title>
        <authorList>
            <person name="Zhang R.-G."/>
        </authorList>
    </citation>
    <scope>NUCLEOTIDE SEQUENCE</scope>
    <source>
        <strain evidence="8">Huo1</strain>
        <tissue evidence="8">Leaf</tissue>
    </source>
</reference>
<dbReference type="InterPro" id="IPR000109">
    <property type="entry name" value="POT_fam"/>
</dbReference>
<evidence type="ECO:0008006" key="10">
    <source>
        <dbReference type="Google" id="ProtNLM"/>
    </source>
</evidence>
<comment type="similarity">
    <text evidence="2">Belongs to the major facilitator superfamily. Proton-dependent oligopeptide transporter (POT/PTR) (TC 2.A.17) family.</text>
</comment>
<dbReference type="InterPro" id="IPR036259">
    <property type="entry name" value="MFS_trans_sf"/>
</dbReference>
<dbReference type="AlphaFoldDB" id="A0A8X8YPG5"/>
<evidence type="ECO:0000256" key="5">
    <source>
        <dbReference type="ARBA" id="ARBA00023136"/>
    </source>
</evidence>
<feature type="transmembrane region" description="Helical" evidence="7">
    <location>
        <begin position="334"/>
        <end position="356"/>
    </location>
</feature>
<keyword evidence="3 7" id="KW-0812">Transmembrane</keyword>
<gene>
    <name evidence="8" type="ORF">SASPL_105403</name>
</gene>
<dbReference type="Gene3D" id="1.20.1250.20">
    <property type="entry name" value="MFS general substrate transporter like domains"/>
    <property type="match status" value="1"/>
</dbReference>
<dbReference type="OrthoDB" id="1181826at2759"/>
<evidence type="ECO:0000256" key="1">
    <source>
        <dbReference type="ARBA" id="ARBA00004141"/>
    </source>
</evidence>
<feature type="transmembrane region" description="Helical" evidence="7">
    <location>
        <begin position="411"/>
        <end position="432"/>
    </location>
</feature>
<sequence length="539" mass="61285">MTGCWHTITNFIKSVPILWPKFPDALVHRIFFVMQAYLTNGWRLSFTHAAAIMNFWEGMSLILPLFLQFLADTFLGNLVVASVSTLFSFTGIGMVALSVPRVLDHHGGRCPIEEAKSCLNHTQVALFFTGMVLIAVGRAGLSFSLDALHDEQNADSNCLKKFFTTYLDCVTCADKSVIYLVGSLLILIFVRKWKLLFEIPAIYSAYMGISFLCGIFCYEHSKVPKGSPLTTACRVVYAAVTSNNKSQQRPDVRMPSFAINRFPRCLNQVLAPEGESPDNVRRFEQQRVEIAGFIVRMVPISMTFLVCGMVSSIGNTYFVEQANHMNRKVGSWNVPLLALQLPVICFKFFHDMWLYLFFKCGKKKLRIAIAGIISAMFYSVVCCITAAGMEMKRLKVIRRYGLVDKPDDEVIPMHAAWLLLQFFLLAGLDSFLRKSILEFYRDCAPEHLQRRLDHESGNDGRALWRYFNVAVDFVSGLGFLLSVLSVYIVGNLSNWFQYTLNRSRLDRYYWLLAGLSAVNLLVFTVVAWVYMRRENANRN</sequence>
<evidence type="ECO:0000256" key="3">
    <source>
        <dbReference type="ARBA" id="ARBA00022692"/>
    </source>
</evidence>
<dbReference type="EMBL" id="PNBA02000002">
    <property type="protein sequence ID" value="KAG6433786.1"/>
    <property type="molecule type" value="Genomic_DNA"/>
</dbReference>
<evidence type="ECO:0000256" key="2">
    <source>
        <dbReference type="ARBA" id="ARBA00005982"/>
    </source>
</evidence>
<feature type="transmembrane region" description="Helical" evidence="7">
    <location>
        <begin position="368"/>
        <end position="391"/>
    </location>
</feature>